<dbReference type="SUPFAM" id="SSF51726">
    <property type="entry name" value="UROD/MetE-like"/>
    <property type="match status" value="1"/>
</dbReference>
<protein>
    <recommendedName>
        <fullName evidence="5">Cobalamin-independent methionine synthase MetE C-terminal/archaeal domain-containing protein</fullName>
    </recommendedName>
</protein>
<organism evidence="1 3">
    <name type="scientific">Cercospora beticola</name>
    <name type="common">Sugarbeet leaf spot fungus</name>
    <dbReference type="NCBI Taxonomy" id="122368"/>
    <lineage>
        <taxon>Eukaryota</taxon>
        <taxon>Fungi</taxon>
        <taxon>Dikarya</taxon>
        <taxon>Ascomycota</taxon>
        <taxon>Pezizomycotina</taxon>
        <taxon>Dothideomycetes</taxon>
        <taxon>Dothideomycetidae</taxon>
        <taxon>Mycosphaerellales</taxon>
        <taxon>Mycosphaerellaceae</taxon>
        <taxon>Cercospora</taxon>
    </lineage>
</organism>
<evidence type="ECO:0000313" key="2">
    <source>
        <dbReference type="EMBL" id="WPA97687.1"/>
    </source>
</evidence>
<evidence type="ECO:0000313" key="4">
    <source>
        <dbReference type="Proteomes" id="UP001302367"/>
    </source>
</evidence>
<proteinExistence type="predicted"/>
<sequence>MAQILGCHLVGSVPLPDTEAVFRQCLAALPGRLKRIPDGETGVRHMFTTWQAEVFNAYPPMKTRWVNDGVVNGPIQSDEFTPEQIDEGIKAIESTTLETGYDKAAIESYAVFKKLRDEGVIPKGVRLQVCIPTPANTIFPFVQKAFQARIEPIYEAALLRAMRNLQDAIPHEDLAIQIDIAGDTAFWEATNPNTVAKDNGLEWFKHWWEGDVKTYQINYIVRLISAVDEDVEVGLHNCYGDIDHRHWHEPASLAVVVEREIMVRKAAPRKINWTHMPVPKSAVERPEVGLDKYLAPLNELRPLLERDGTELYLGVVHEHKPELTKQMIDAVEKVSPGLKFGVGTECGGGRMTWGPFEDALKISADVSSPVL</sequence>
<evidence type="ECO:0000313" key="1">
    <source>
        <dbReference type="EMBL" id="PIB01920.1"/>
    </source>
</evidence>
<dbReference type="InterPro" id="IPR038071">
    <property type="entry name" value="UROD/MetE-like_sf"/>
</dbReference>
<dbReference type="Proteomes" id="UP001302367">
    <property type="component" value="Chromosome 2"/>
</dbReference>
<accession>A0A2G5IB01</accession>
<gene>
    <name evidence="1" type="ORF">CB0940_02175</name>
    <name evidence="2" type="ORF">RHO25_002298</name>
</gene>
<dbReference type="Proteomes" id="UP000230605">
    <property type="component" value="Chromosome 1"/>
</dbReference>
<reference evidence="1 3" key="1">
    <citation type="submission" date="2015-10" db="EMBL/GenBank/DDBJ databases">
        <title>The cercosporin biosynthetic gene cluster was horizontally transferred to several fungal lineages and shown to be expanded in Cercospora beticola based on microsynteny with recipient genomes.</title>
        <authorList>
            <person name="De Jonge R."/>
            <person name="Ebert M.K."/>
            <person name="Suttle J.C."/>
            <person name="Jurick Ii W.M."/>
            <person name="Secor G.A."/>
            <person name="Thomma B.P."/>
            <person name="Van De Peer Y."/>
            <person name="Bolton M.D."/>
        </authorList>
    </citation>
    <scope>NUCLEOTIDE SEQUENCE [LARGE SCALE GENOMIC DNA]</scope>
    <source>
        <strain evidence="1 3">09-40</strain>
    </source>
</reference>
<dbReference type="Gene3D" id="3.20.20.210">
    <property type="match status" value="1"/>
</dbReference>
<evidence type="ECO:0000313" key="3">
    <source>
        <dbReference type="Proteomes" id="UP000230605"/>
    </source>
</evidence>
<dbReference type="EMBL" id="CP134185">
    <property type="protein sequence ID" value="WPA97687.1"/>
    <property type="molecule type" value="Genomic_DNA"/>
</dbReference>
<evidence type="ECO:0008006" key="5">
    <source>
        <dbReference type="Google" id="ProtNLM"/>
    </source>
</evidence>
<dbReference type="EMBL" id="LKMD01000100">
    <property type="protein sequence ID" value="PIB01920.1"/>
    <property type="molecule type" value="Genomic_DNA"/>
</dbReference>
<name>A0A2G5IB01_CERBT</name>
<reference evidence="2 4" key="2">
    <citation type="submission" date="2023-09" db="EMBL/GenBank/DDBJ databases">
        <title>Complete-Gapless Cercospora beticola genome.</title>
        <authorList>
            <person name="Wyatt N.A."/>
            <person name="Spanner R.E."/>
            <person name="Bolton M.D."/>
        </authorList>
    </citation>
    <scope>NUCLEOTIDE SEQUENCE [LARGE SCALE GENOMIC DNA]</scope>
    <source>
        <strain evidence="2">Cb09-40</strain>
    </source>
</reference>
<dbReference type="OrthoDB" id="5422863at2759"/>
<keyword evidence="4" id="KW-1185">Reference proteome</keyword>
<dbReference type="AlphaFoldDB" id="A0A2G5IB01"/>